<organism evidence="4 5">
    <name type="scientific">Luteimicrobium subarcticum</name>
    <dbReference type="NCBI Taxonomy" id="620910"/>
    <lineage>
        <taxon>Bacteria</taxon>
        <taxon>Bacillati</taxon>
        <taxon>Actinomycetota</taxon>
        <taxon>Actinomycetes</taxon>
        <taxon>Micrococcales</taxon>
        <taxon>Luteimicrobium</taxon>
    </lineage>
</organism>
<dbReference type="GO" id="GO:0016539">
    <property type="term" value="P:intein-mediated protein splicing"/>
    <property type="evidence" value="ECO:0007669"/>
    <property type="project" value="InterPro"/>
</dbReference>
<dbReference type="AlphaFoldDB" id="A0A2M8W479"/>
<evidence type="ECO:0000313" key="5">
    <source>
        <dbReference type="Proteomes" id="UP000231586"/>
    </source>
</evidence>
<dbReference type="EMBL" id="PGTZ01000011">
    <property type="protein sequence ID" value="PJI85731.1"/>
    <property type="molecule type" value="Genomic_DNA"/>
</dbReference>
<dbReference type="InterPro" id="IPR006141">
    <property type="entry name" value="Intein_N"/>
</dbReference>
<keyword evidence="5" id="KW-1185">Reference proteome</keyword>
<feature type="transmembrane region" description="Helical" evidence="2">
    <location>
        <begin position="283"/>
        <end position="304"/>
    </location>
</feature>
<dbReference type="PROSITE" id="PS50817">
    <property type="entry name" value="INTEIN_N_TER"/>
    <property type="match status" value="1"/>
</dbReference>
<protein>
    <submittedName>
        <fullName evidence="4">Intein</fullName>
    </submittedName>
</protein>
<evidence type="ECO:0000313" key="4">
    <source>
        <dbReference type="EMBL" id="PJI85731.1"/>
    </source>
</evidence>
<dbReference type="InterPro" id="IPR029501">
    <property type="entry name" value="EndoU_bac"/>
</dbReference>
<accession>A0A2M8W479</accession>
<evidence type="ECO:0000259" key="3">
    <source>
        <dbReference type="SMART" id="SM00306"/>
    </source>
</evidence>
<dbReference type="Gene3D" id="2.170.16.10">
    <property type="entry name" value="Hedgehog/Intein (Hint) domain"/>
    <property type="match status" value="1"/>
</dbReference>
<keyword evidence="2" id="KW-0472">Membrane</keyword>
<dbReference type="InterPro" id="IPR003587">
    <property type="entry name" value="Hint_dom_N"/>
</dbReference>
<keyword evidence="2" id="KW-0812">Transmembrane</keyword>
<feature type="transmembrane region" description="Helical" evidence="2">
    <location>
        <begin position="252"/>
        <end position="276"/>
    </location>
</feature>
<dbReference type="SMART" id="SM00306">
    <property type="entry name" value="HintN"/>
    <property type="match status" value="1"/>
</dbReference>
<dbReference type="SUPFAM" id="SSF51294">
    <property type="entry name" value="Hedgehog/intein (Hint) domain"/>
    <property type="match status" value="1"/>
</dbReference>
<sequence>MAILLTGARGVPSGGPYVGRPVDWSPVGLDIDPTPGDPVLVLAGGRDYLDVATAIDDAASALDQLSVDGTVSAAVDAVMDRKEDVIADIRKAHGRYEAAGNALVGYAGVLDRVQSDTLAALNSAISALDESADATGTKSRWQQLADDAQDPHEKTVYQHKADAAGDQVTAAHGVVNAAKGDIDTAVADRDRAADNAIAQITDITSHDDLNDSWWDDWGSKVVAAIADIADVISAIAGILAIVVAFIPVVGTALAGVLLVVAAVAAIVSALANIALAATGERSWLDAGIAIAGAALSVIGLGAAAKAATGISKVALKAGARESLSGLKGLAKGGIKNGLEGFGRKPACKIGFGTCFTAGTLIRTPDGDKPIEDLRPGDKVYTHDLAAGLDVIETIEETFVRTTTTLYHLTIAGQRVTTTDEHPFMVQGMGWITARDLTVGDHLVTAGDSQSGTVRLDTIDIQHVDPASAGETPGGVTVYNIHVRTHHTYYVLAGDSAVLVHNMGNHDQVSRYSDLISERRRAHILDGDATGGGHRWPGAEGKTPFPQEWSDEDVLEHAMDIATDPRTTWTGGGPGGALLTRRGLPARFVAIAERGGVRMKVVFEPAGEGVITAHPIEGASDGS</sequence>
<feature type="domain" description="Hint" evidence="3">
    <location>
        <begin position="352"/>
        <end position="446"/>
    </location>
</feature>
<proteinExistence type="predicted"/>
<keyword evidence="2" id="KW-1133">Transmembrane helix</keyword>
<name>A0A2M8W479_9MICO</name>
<feature type="transmembrane region" description="Helical" evidence="2">
    <location>
        <begin position="221"/>
        <end position="246"/>
    </location>
</feature>
<feature type="region of interest" description="Disordered" evidence="1">
    <location>
        <begin position="525"/>
        <end position="544"/>
    </location>
</feature>
<dbReference type="GO" id="GO:0004519">
    <property type="term" value="F:endonuclease activity"/>
    <property type="evidence" value="ECO:0007669"/>
    <property type="project" value="InterPro"/>
</dbReference>
<dbReference type="Pfam" id="PF07591">
    <property type="entry name" value="PT-HINT"/>
    <property type="match status" value="1"/>
</dbReference>
<comment type="caution">
    <text evidence="4">The sequence shown here is derived from an EMBL/GenBank/DDBJ whole genome shotgun (WGS) entry which is preliminary data.</text>
</comment>
<dbReference type="Proteomes" id="UP000231586">
    <property type="component" value="Unassembled WGS sequence"/>
</dbReference>
<dbReference type="InterPro" id="IPR036844">
    <property type="entry name" value="Hint_dom_sf"/>
</dbReference>
<gene>
    <name evidence="4" type="ORF">CLV34_2922</name>
</gene>
<reference evidence="4 5" key="1">
    <citation type="submission" date="2017-11" db="EMBL/GenBank/DDBJ databases">
        <title>Genomic Encyclopedia of Archaeal and Bacterial Type Strains, Phase II (KMG-II): From Individual Species to Whole Genera.</title>
        <authorList>
            <person name="Goeker M."/>
        </authorList>
    </citation>
    <scope>NUCLEOTIDE SEQUENCE [LARGE SCALE GENOMIC DNA]</scope>
    <source>
        <strain evidence="4 5">DSM 22413</strain>
    </source>
</reference>
<dbReference type="CDD" id="cd00081">
    <property type="entry name" value="Hint"/>
    <property type="match status" value="1"/>
</dbReference>
<dbReference type="Pfam" id="PF14436">
    <property type="entry name" value="EndoU_bacteria"/>
    <property type="match status" value="1"/>
</dbReference>
<evidence type="ECO:0000256" key="1">
    <source>
        <dbReference type="SAM" id="MobiDB-lite"/>
    </source>
</evidence>
<evidence type="ECO:0000256" key="2">
    <source>
        <dbReference type="SAM" id="Phobius"/>
    </source>
</evidence>